<comment type="caution">
    <text evidence="3">The sequence shown here is derived from an EMBL/GenBank/DDBJ whole genome shotgun (WGS) entry which is preliminary data.</text>
</comment>
<feature type="compositionally biased region" description="Low complexity" evidence="2">
    <location>
        <begin position="341"/>
        <end position="361"/>
    </location>
</feature>
<feature type="region of interest" description="Disordered" evidence="2">
    <location>
        <begin position="295"/>
        <end position="321"/>
    </location>
</feature>
<reference evidence="3" key="1">
    <citation type="submission" date="2023-03" db="EMBL/GenBank/DDBJ databases">
        <title>Multiphase analysis and comparison of six strains from genera Psychromarinibacter, Lutimaribacter, and Maritimibacter, including a novel species: Psychromarinibacter sediminicola sp. nov.</title>
        <authorList>
            <person name="Wang Y.-H."/>
            <person name="Ye M.-Q."/>
            <person name="Du Z.-J."/>
        </authorList>
    </citation>
    <scope>NUCLEOTIDE SEQUENCE</scope>
    <source>
        <strain evidence="3">C21-152</strain>
    </source>
</reference>
<gene>
    <name evidence="3" type="ORF">P1J78_04145</name>
</gene>
<keyword evidence="4" id="KW-1185">Reference proteome</keyword>
<name>A0AAE3NP92_9RHOB</name>
<evidence type="ECO:0008006" key="5">
    <source>
        <dbReference type="Google" id="ProtNLM"/>
    </source>
</evidence>
<accession>A0AAE3NP92</accession>
<evidence type="ECO:0000313" key="4">
    <source>
        <dbReference type="Proteomes" id="UP001220964"/>
    </source>
</evidence>
<feature type="coiled-coil region" evidence="1">
    <location>
        <begin position="384"/>
        <end position="443"/>
    </location>
</feature>
<dbReference type="EMBL" id="JARGYC010000007">
    <property type="protein sequence ID" value="MDF0599916.1"/>
    <property type="molecule type" value="Genomic_DNA"/>
</dbReference>
<keyword evidence="1" id="KW-0175">Coiled coil</keyword>
<feature type="region of interest" description="Disordered" evidence="2">
    <location>
        <begin position="334"/>
        <end position="375"/>
    </location>
</feature>
<protein>
    <recommendedName>
        <fullName evidence="5">Tail tape measure protein</fullName>
    </recommendedName>
</protein>
<proteinExistence type="predicted"/>
<dbReference type="AlphaFoldDB" id="A0AAE3NP92"/>
<organism evidence="3 4">
    <name type="scientific">Psychromarinibacter sediminicola</name>
    <dbReference type="NCBI Taxonomy" id="3033385"/>
    <lineage>
        <taxon>Bacteria</taxon>
        <taxon>Pseudomonadati</taxon>
        <taxon>Pseudomonadota</taxon>
        <taxon>Alphaproteobacteria</taxon>
        <taxon>Rhodobacterales</taxon>
        <taxon>Paracoccaceae</taxon>
        <taxon>Psychromarinibacter</taxon>
    </lineage>
</organism>
<evidence type="ECO:0000256" key="1">
    <source>
        <dbReference type="SAM" id="Coils"/>
    </source>
</evidence>
<evidence type="ECO:0000256" key="2">
    <source>
        <dbReference type="SAM" id="MobiDB-lite"/>
    </source>
</evidence>
<evidence type="ECO:0000313" key="3">
    <source>
        <dbReference type="EMBL" id="MDF0599916.1"/>
    </source>
</evidence>
<dbReference type="RefSeq" id="WP_275566062.1">
    <property type="nucleotide sequence ID" value="NZ_JARGYC010000007.1"/>
</dbReference>
<dbReference type="Proteomes" id="UP001220964">
    <property type="component" value="Unassembled WGS sequence"/>
</dbReference>
<sequence length="587" mass="61890">MAQVVGDIAVSVGADISPLQRGMRQGSRSVRGFERDSSRAMANFARSATKVTAAITAITAGTVALAGRAAQTAVEVDNLANIAGVGTTEFQRMAEATRTVGIDQQKLSDILKDVNDRIGDFVATGGGPMADFFENIAPLVGVTADEFARLSGPEALQLYVDSLEKAGASQAQMTFYMEALANDATALLPLLRNNGQAMRELGDEAQETGRILDRETIRKARELDETLDDARRTIETSVITALSDLGDEIGTLATWVADTAIPALTDLVTFLGDVASAAGAANRALRILMGLDVKDTSSAKDGGDYPEEVQTRPGEGDPSNTGLFYVDENGNVRSYGEEAEPIPGITTPGNPGTGNKPPSTGRKGGGGRSGPTEEDFERLRENFATEQEIIQENYERQLEQLEEFRNAKLATEEEFNETERRIHAEHQEKMMALERKRRAAMLQDLAGMFGDLASLMQTENKRLFEIGKAAAIAEAVVNGYSAAVAAWAKGMDKGGPPLAAAFTAASLARTGALISSISSQSIGGGGGQAAGGGGGGVGSGAAAAQPTSPRTVYNVSIGNQRPTRQEMIDLISLLNEAQEDGSIIRLV</sequence>